<keyword evidence="2" id="KW-1185">Reference proteome</keyword>
<proteinExistence type="predicted"/>
<reference evidence="1 2" key="1">
    <citation type="journal article" date="2018" name="Genome Biol. Evol.">
        <title>Multiple Roots of Fruiting Body Formation in Amoebozoa.</title>
        <authorList>
            <person name="Hillmann F."/>
            <person name="Forbes G."/>
            <person name="Novohradska S."/>
            <person name="Ferling I."/>
            <person name="Riege K."/>
            <person name="Groth M."/>
            <person name="Westermann M."/>
            <person name="Marz M."/>
            <person name="Spaller T."/>
            <person name="Winckler T."/>
            <person name="Schaap P."/>
            <person name="Glockner G."/>
        </authorList>
    </citation>
    <scope>NUCLEOTIDE SEQUENCE [LARGE SCALE GENOMIC DNA]</scope>
    <source>
        <strain evidence="1 2">Jena</strain>
    </source>
</reference>
<sequence>MLDDLQQQSPSVALFIHKYIGQQAICAVRPHGYAMILLSTI</sequence>
<dbReference type="InParanoid" id="A0A2P6NKZ0"/>
<dbReference type="Proteomes" id="UP000241769">
    <property type="component" value="Unassembled WGS sequence"/>
</dbReference>
<dbReference type="AlphaFoldDB" id="A0A2P6NKZ0"/>
<dbReference type="EMBL" id="MDYQ01000059">
    <property type="protein sequence ID" value="PRP84624.1"/>
    <property type="molecule type" value="Genomic_DNA"/>
</dbReference>
<name>A0A2P6NKZ0_9EUKA</name>
<accession>A0A2P6NKZ0</accession>
<evidence type="ECO:0000313" key="1">
    <source>
        <dbReference type="EMBL" id="PRP84624.1"/>
    </source>
</evidence>
<gene>
    <name evidence="1" type="ORF">PROFUN_07874</name>
</gene>
<protein>
    <submittedName>
        <fullName evidence="1">Uncharacterized protein</fullName>
    </submittedName>
</protein>
<comment type="caution">
    <text evidence="1">The sequence shown here is derived from an EMBL/GenBank/DDBJ whole genome shotgun (WGS) entry which is preliminary data.</text>
</comment>
<evidence type="ECO:0000313" key="2">
    <source>
        <dbReference type="Proteomes" id="UP000241769"/>
    </source>
</evidence>
<organism evidence="1 2">
    <name type="scientific">Planoprotostelium fungivorum</name>
    <dbReference type="NCBI Taxonomy" id="1890364"/>
    <lineage>
        <taxon>Eukaryota</taxon>
        <taxon>Amoebozoa</taxon>
        <taxon>Evosea</taxon>
        <taxon>Variosea</taxon>
        <taxon>Cavosteliida</taxon>
        <taxon>Cavosteliaceae</taxon>
        <taxon>Planoprotostelium</taxon>
    </lineage>
</organism>